<dbReference type="OrthoDB" id="5951731at2759"/>
<dbReference type="GO" id="GO:0008584">
    <property type="term" value="P:male gonad development"/>
    <property type="evidence" value="ECO:0007669"/>
    <property type="project" value="TreeGrafter"/>
</dbReference>
<dbReference type="InterPro" id="IPR002870">
    <property type="entry name" value="Peptidase_M12B_N"/>
</dbReference>
<dbReference type="GO" id="GO:1990913">
    <property type="term" value="C:sperm head plasma membrane"/>
    <property type="evidence" value="ECO:0007669"/>
    <property type="project" value="TreeGrafter"/>
</dbReference>
<evidence type="ECO:0000256" key="2">
    <source>
        <dbReference type="ARBA" id="ARBA00022692"/>
    </source>
</evidence>
<keyword evidence="15" id="KW-0482">Metalloprotease</keyword>
<evidence type="ECO:0000259" key="13">
    <source>
        <dbReference type="PROSITE" id="PS50215"/>
    </source>
</evidence>
<dbReference type="PANTHER" id="PTHR11905:SF232">
    <property type="entry name" value="DISINTEGRIN AND METALLOPROTEINASE DOMAIN-CONTAINING PROTEIN 20"/>
    <property type="match status" value="1"/>
</dbReference>
<dbReference type="PROSITE" id="PS50214">
    <property type="entry name" value="DISINTEGRIN_2"/>
    <property type="match status" value="1"/>
</dbReference>
<dbReference type="InterPro" id="IPR000742">
    <property type="entry name" value="EGF"/>
</dbReference>
<dbReference type="InterPro" id="IPR024079">
    <property type="entry name" value="MetalloPept_cat_dom_sf"/>
</dbReference>
<evidence type="ECO:0000313" key="14">
    <source>
        <dbReference type="Proteomes" id="UP001108280"/>
    </source>
</evidence>
<feature type="disulfide bond" evidence="8">
    <location>
        <begin position="394"/>
        <end position="399"/>
    </location>
</feature>
<dbReference type="KEGG" id="cge:100750541"/>
<dbReference type="AlphaFoldDB" id="A0A9J7F189"/>
<dbReference type="InterPro" id="IPR018358">
    <property type="entry name" value="Disintegrin_CS"/>
</dbReference>
<dbReference type="GO" id="GO:0046872">
    <property type="term" value="F:metal ion binding"/>
    <property type="evidence" value="ECO:0007669"/>
    <property type="project" value="UniProtKB-KW"/>
</dbReference>
<feature type="transmembrane region" description="Helical" evidence="10">
    <location>
        <begin position="728"/>
        <end position="747"/>
    </location>
</feature>
<evidence type="ECO:0000259" key="11">
    <source>
        <dbReference type="PROSITE" id="PS50026"/>
    </source>
</evidence>
<keyword evidence="3 10" id="KW-1133">Transmembrane helix</keyword>
<dbReference type="InterPro" id="IPR006586">
    <property type="entry name" value="ADAM_Cys-rich"/>
</dbReference>
<evidence type="ECO:0000259" key="12">
    <source>
        <dbReference type="PROSITE" id="PS50214"/>
    </source>
</evidence>
<evidence type="ECO:0000256" key="5">
    <source>
        <dbReference type="ARBA" id="ARBA00023157"/>
    </source>
</evidence>
<protein>
    <submittedName>
        <fullName evidence="15">Disintegrin and metalloproteinase domain-containing protein 25 isoform X2</fullName>
    </submittedName>
</protein>
<reference evidence="15" key="3">
    <citation type="submission" date="2025-08" db="UniProtKB">
        <authorList>
            <consortium name="RefSeq"/>
        </authorList>
    </citation>
    <scope>IDENTIFICATION</scope>
    <source>
        <strain evidence="15">17A/GY</strain>
        <tissue evidence="15">Liver</tissue>
    </source>
</reference>
<dbReference type="Pfam" id="PF00200">
    <property type="entry name" value="Disintegrin"/>
    <property type="match status" value="1"/>
</dbReference>
<name>A0A9J7F189_CRIGR</name>
<feature type="binding site" evidence="8">
    <location>
        <position position="387"/>
    </location>
    <ligand>
        <name>Zn(2+)</name>
        <dbReference type="ChEBI" id="CHEBI:29105"/>
        <note>catalytic</note>
    </ligand>
</feature>
<dbReference type="PROSITE" id="PS50026">
    <property type="entry name" value="EGF_3"/>
    <property type="match status" value="1"/>
</dbReference>
<evidence type="ECO:0000256" key="1">
    <source>
        <dbReference type="ARBA" id="ARBA00004479"/>
    </source>
</evidence>
<dbReference type="CDD" id="cd04269">
    <property type="entry name" value="ZnMc_adamalysin_II_like"/>
    <property type="match status" value="1"/>
</dbReference>
<dbReference type="InterPro" id="IPR001762">
    <property type="entry name" value="Disintegrin_dom"/>
</dbReference>
<dbReference type="Gene3D" id="3.40.390.10">
    <property type="entry name" value="Collagenase (Catalytic Domain)"/>
    <property type="match status" value="1"/>
</dbReference>
<sequence length="781" mass="87610">MKSCCSNASTQPEDRPLSQPCLQPRQRTSSLDVLWDTVAMSEAGAHTSISHQHLWLEMLIILSTWPLNGHAQHTSLPEVVIPLRVTSNRTMWAMGWLTYSLHFGGQRHVIYMKANKFFMSRHLSVFTYTDQGSLHKEQPFVQKDCYYHGYMDGDPESMVVLTTCFGGIQGTLQVNGTVYEIKPKNLSSTFEHLVHKIDNEETKLLPMRCALTEEEIALQMKLQETDNHTLMQSSYEGWWAHKRFLNLVLVVDHERIRYLNSNLSHVLREILIIVHAIHEIFLTLDVEVVLFGVEMWNAGNQVKVTTIDHLLRDFCYWKWISLNNRIQNDIAHLFVKHDFGSKNGLADVGSVCVQSKNCGVDRLEGSELHHFGQLTAHGIGHNLGLKHDEHTCKCGYYACIMAQAGIGVNKFSNCSYAAFWSTYAGANCLRKEKKPVMKFKFKSCGNGVVEDGEQCDCGSWQACRADPCCVEGCMLQGGASCAFGLCCKDCKIMPSGTMCREPANECDLPEWCDGHSHECPNDVYLLDGSSCKDGGYCYEKRCNSRDEQCQQIFGKEARSAAQSCYREINTQGDRFGNCGIFRSTYLRCKDSDILCGRVQCENVKVIPTLEGHSTVHWIHLNGVTCWGTDYHFGMTIPDIGHVKDGTDCGPEHVCIDRKCVNKSVWVSDCSPKTCNSNGVCNNLHHCHCNLGWDPPECFTNGSGGSIDSGPPSPAPKQRQPTRKDSPNYYMNSLILLAIFPCFVYACFHNRYVTSSREEEPAVSTSEAEEESSDVSSASKIS</sequence>
<dbReference type="PANTHER" id="PTHR11905">
    <property type="entry name" value="ADAM A DISINTEGRIN AND METALLOPROTEASE DOMAIN"/>
    <property type="match status" value="1"/>
</dbReference>
<feature type="binding site" evidence="8">
    <location>
        <position position="381"/>
    </location>
    <ligand>
        <name>Zn(2+)</name>
        <dbReference type="ChEBI" id="CHEBI:29105"/>
        <note>catalytic</note>
    </ligand>
</feature>
<evidence type="ECO:0000313" key="15">
    <source>
        <dbReference type="RefSeq" id="XP_027246828.1"/>
    </source>
</evidence>
<dbReference type="Pfam" id="PF01562">
    <property type="entry name" value="Pep_M12B_propep"/>
    <property type="match status" value="1"/>
</dbReference>
<proteinExistence type="predicted"/>
<dbReference type="SUPFAM" id="SSF57552">
    <property type="entry name" value="Blood coagulation inhibitor (disintegrin)"/>
    <property type="match status" value="1"/>
</dbReference>
<dbReference type="PROSITE" id="PS01186">
    <property type="entry name" value="EGF_2"/>
    <property type="match status" value="1"/>
</dbReference>
<dbReference type="GO" id="GO:0004222">
    <property type="term" value="F:metalloendopeptidase activity"/>
    <property type="evidence" value="ECO:0007669"/>
    <property type="project" value="InterPro"/>
</dbReference>
<feature type="compositionally biased region" description="Polar residues" evidence="9">
    <location>
        <begin position="1"/>
        <end position="11"/>
    </location>
</feature>
<evidence type="ECO:0000256" key="9">
    <source>
        <dbReference type="SAM" id="MobiDB-lite"/>
    </source>
</evidence>
<evidence type="ECO:0000256" key="4">
    <source>
        <dbReference type="ARBA" id="ARBA00023136"/>
    </source>
</evidence>
<feature type="region of interest" description="Disordered" evidence="9">
    <location>
        <begin position="1"/>
        <end position="24"/>
    </location>
</feature>
<organism evidence="14 15">
    <name type="scientific">Cricetulus griseus</name>
    <name type="common">Chinese hamster</name>
    <name type="synonym">Cricetulus barabensis griseus</name>
    <dbReference type="NCBI Taxonomy" id="10029"/>
    <lineage>
        <taxon>Eukaryota</taxon>
        <taxon>Metazoa</taxon>
        <taxon>Chordata</taxon>
        <taxon>Craniata</taxon>
        <taxon>Vertebrata</taxon>
        <taxon>Euteleostomi</taxon>
        <taxon>Mammalia</taxon>
        <taxon>Eutheria</taxon>
        <taxon>Euarchontoglires</taxon>
        <taxon>Glires</taxon>
        <taxon>Rodentia</taxon>
        <taxon>Myomorpha</taxon>
        <taxon>Muroidea</taxon>
        <taxon>Cricetidae</taxon>
        <taxon>Cricetinae</taxon>
        <taxon>Cricetulus</taxon>
    </lineage>
</organism>
<dbReference type="FunFam" id="4.10.70.10:FF:000001">
    <property type="entry name" value="Disintegrin and metalloproteinase domain-containing protein 22"/>
    <property type="match status" value="1"/>
</dbReference>
<feature type="region of interest" description="Disordered" evidence="9">
    <location>
        <begin position="756"/>
        <end position="781"/>
    </location>
</feature>
<reference evidence="14" key="1">
    <citation type="journal article" date="2018" name="Biotechnol. Bioeng.">
        <title>A reference genome of the Chinese hamster based on a hybrid assembly strategy.</title>
        <authorList>
            <person name="Rupp O."/>
            <person name="MacDonald M.L."/>
            <person name="Li S."/>
            <person name="Dhiman H."/>
            <person name="Polson S."/>
            <person name="Griep S."/>
            <person name="Heffner K."/>
            <person name="Hernandez I."/>
            <person name="Brinkrolf K."/>
            <person name="Jadhav V."/>
            <person name="Samoudi M."/>
            <person name="Hao H."/>
            <person name="Kingham B."/>
            <person name="Goesmann A."/>
            <person name="Betenbaugh M.J."/>
            <person name="Lewis N.E."/>
            <person name="Borth N."/>
            <person name="Lee K.H."/>
        </authorList>
    </citation>
    <scope>NUCLEOTIDE SEQUENCE [LARGE SCALE GENOMIC DNA]</scope>
    <source>
        <strain evidence="14">17A/GY</strain>
    </source>
</reference>
<gene>
    <name evidence="15" type="primary">LOC100750541</name>
</gene>
<feature type="domain" description="EGF-like" evidence="11">
    <location>
        <begin position="665"/>
        <end position="698"/>
    </location>
</feature>
<dbReference type="RefSeq" id="XP_027246828.1">
    <property type="nucleotide sequence ID" value="XM_027391027.1"/>
</dbReference>
<evidence type="ECO:0000256" key="6">
    <source>
        <dbReference type="PROSITE-ProRule" id="PRU00068"/>
    </source>
</evidence>
<accession>A0A9J7F189</accession>
<dbReference type="InterPro" id="IPR036436">
    <property type="entry name" value="Disintegrin_dom_sf"/>
</dbReference>
<comment type="caution">
    <text evidence="7">Lacks conserved residue(s) required for the propagation of feature annotation.</text>
</comment>
<dbReference type="InterPro" id="IPR034027">
    <property type="entry name" value="Reprolysin_adamalysin"/>
</dbReference>
<dbReference type="GeneID" id="100750541"/>
<keyword evidence="8" id="KW-0479">Metal-binding</keyword>
<keyword evidence="7" id="KW-0245">EGF-like domain</keyword>
<dbReference type="PROSITE" id="PS50215">
    <property type="entry name" value="ADAM_MEPRO"/>
    <property type="match status" value="1"/>
</dbReference>
<dbReference type="SUPFAM" id="SSF55486">
    <property type="entry name" value="Metalloproteases ('zincins'), catalytic domain"/>
    <property type="match status" value="1"/>
</dbReference>
<dbReference type="Gene3D" id="4.10.70.10">
    <property type="entry name" value="Disintegrin domain"/>
    <property type="match status" value="1"/>
</dbReference>
<keyword evidence="15" id="KW-0645">Protease</keyword>
<keyword evidence="15" id="KW-0378">Hydrolase</keyword>
<evidence type="ECO:0000256" key="10">
    <source>
        <dbReference type="SAM" id="Phobius"/>
    </source>
</evidence>
<feature type="region of interest" description="Disordered" evidence="9">
    <location>
        <begin position="703"/>
        <end position="725"/>
    </location>
</feature>
<dbReference type="PRINTS" id="PR00289">
    <property type="entry name" value="DISINTEGRIN"/>
</dbReference>
<feature type="disulfide bond" evidence="6">
    <location>
        <begin position="499"/>
        <end position="519"/>
    </location>
</feature>
<feature type="domain" description="Disintegrin" evidence="12">
    <location>
        <begin position="441"/>
        <end position="527"/>
    </location>
</feature>
<evidence type="ECO:0000256" key="7">
    <source>
        <dbReference type="PROSITE-ProRule" id="PRU00076"/>
    </source>
</evidence>
<evidence type="ECO:0000256" key="3">
    <source>
        <dbReference type="ARBA" id="ARBA00022989"/>
    </source>
</evidence>
<evidence type="ECO:0000256" key="8">
    <source>
        <dbReference type="PROSITE-ProRule" id="PRU00276"/>
    </source>
</evidence>
<comment type="subcellular location">
    <subcellularLocation>
        <location evidence="1">Membrane</location>
        <topology evidence="1">Single-pass type I membrane protein</topology>
    </subcellularLocation>
</comment>
<dbReference type="SMART" id="SM00608">
    <property type="entry name" value="ACR"/>
    <property type="match status" value="1"/>
</dbReference>
<dbReference type="SMART" id="SM00050">
    <property type="entry name" value="DISIN"/>
    <property type="match status" value="1"/>
</dbReference>
<dbReference type="PROSITE" id="PS00427">
    <property type="entry name" value="DISINTEGRIN_1"/>
    <property type="match status" value="1"/>
</dbReference>
<dbReference type="Proteomes" id="UP001108280">
    <property type="component" value="Chromosome 1"/>
</dbReference>
<dbReference type="GO" id="GO:0006508">
    <property type="term" value="P:proteolysis"/>
    <property type="evidence" value="ECO:0007669"/>
    <property type="project" value="InterPro"/>
</dbReference>
<dbReference type="GO" id="GO:0009897">
    <property type="term" value="C:external side of plasma membrane"/>
    <property type="evidence" value="ECO:0007669"/>
    <property type="project" value="TreeGrafter"/>
</dbReference>
<feature type="domain" description="Peptidase M12B" evidence="13">
    <location>
        <begin position="243"/>
        <end position="419"/>
    </location>
</feature>
<dbReference type="InterPro" id="IPR001590">
    <property type="entry name" value="Peptidase_M12B"/>
</dbReference>
<keyword evidence="4 10" id="KW-0472">Membrane</keyword>
<feature type="disulfide bond" evidence="7">
    <location>
        <begin position="688"/>
        <end position="697"/>
    </location>
</feature>
<keyword evidence="14" id="KW-1185">Reference proteome</keyword>
<keyword evidence="2 10" id="KW-0812">Transmembrane</keyword>
<dbReference type="Pfam" id="PF08516">
    <property type="entry name" value="ADAM_CR"/>
    <property type="match status" value="1"/>
</dbReference>
<keyword evidence="5 7" id="KW-1015">Disulfide bond</keyword>
<feature type="binding site" evidence="8">
    <location>
        <position position="377"/>
    </location>
    <ligand>
        <name>Zn(2+)</name>
        <dbReference type="ChEBI" id="CHEBI:29105"/>
        <note>catalytic</note>
    </ligand>
</feature>
<reference evidence="14" key="2">
    <citation type="journal article" date="2020" name="Biotechnol. Bioeng.">
        <title>Chromosome-scale scaffolds for the Chinese hamster reference genome assembly to facilitate the study of the CHO epigenome.</title>
        <authorList>
            <person name="Hilliard W."/>
            <person name="MacDonald M."/>
            <person name="Lee K.H."/>
        </authorList>
    </citation>
    <scope>NUCLEOTIDE SEQUENCE [LARGE SCALE GENOMIC DNA]</scope>
    <source>
        <strain evidence="14">17A/GY</strain>
    </source>
</reference>
<keyword evidence="8" id="KW-0862">Zinc</keyword>
<dbReference type="Pfam" id="PF01421">
    <property type="entry name" value="Reprolysin"/>
    <property type="match status" value="1"/>
</dbReference>